<dbReference type="InterPro" id="IPR022742">
    <property type="entry name" value="Hydrolase_4"/>
</dbReference>
<dbReference type="PANTHER" id="PTHR43265">
    <property type="entry name" value="ESTERASE ESTD"/>
    <property type="match status" value="1"/>
</dbReference>
<keyword evidence="1" id="KW-0732">Signal</keyword>
<dbReference type="Pfam" id="PF12146">
    <property type="entry name" value="Hydrolase_4"/>
    <property type="match status" value="1"/>
</dbReference>
<evidence type="ECO:0000313" key="4">
    <source>
        <dbReference type="Proteomes" id="UP000199223"/>
    </source>
</evidence>
<reference evidence="4" key="1">
    <citation type="submission" date="2016-10" db="EMBL/GenBank/DDBJ databases">
        <authorList>
            <person name="Varghese N."/>
            <person name="Submissions S."/>
        </authorList>
    </citation>
    <scope>NUCLEOTIDE SEQUENCE [LARGE SCALE GENOMIC DNA]</scope>
    <source>
        <strain evidence="4">CGMCC 1.10218</strain>
    </source>
</reference>
<dbReference type="InterPro" id="IPR029058">
    <property type="entry name" value="AB_hydrolase_fold"/>
</dbReference>
<dbReference type="EMBL" id="FNZA01000001">
    <property type="protein sequence ID" value="SEI65076.1"/>
    <property type="molecule type" value="Genomic_DNA"/>
</dbReference>
<name>A0A1H6SE28_9DEIO</name>
<evidence type="ECO:0000256" key="1">
    <source>
        <dbReference type="SAM" id="SignalP"/>
    </source>
</evidence>
<dbReference type="GO" id="GO:0052689">
    <property type="term" value="F:carboxylic ester hydrolase activity"/>
    <property type="evidence" value="ECO:0007669"/>
    <property type="project" value="TreeGrafter"/>
</dbReference>
<dbReference type="PANTHER" id="PTHR43265:SF1">
    <property type="entry name" value="ESTERASE ESTD"/>
    <property type="match status" value="1"/>
</dbReference>
<proteinExistence type="predicted"/>
<organism evidence="3 4">
    <name type="scientific">Deinococcus reticulitermitis</name>
    <dbReference type="NCBI Taxonomy" id="856736"/>
    <lineage>
        <taxon>Bacteria</taxon>
        <taxon>Thermotogati</taxon>
        <taxon>Deinococcota</taxon>
        <taxon>Deinococci</taxon>
        <taxon>Deinococcales</taxon>
        <taxon>Deinococcaceae</taxon>
        <taxon>Deinococcus</taxon>
    </lineage>
</organism>
<dbReference type="Proteomes" id="UP000199223">
    <property type="component" value="Unassembled WGS sequence"/>
</dbReference>
<evidence type="ECO:0000313" key="3">
    <source>
        <dbReference type="EMBL" id="SEI65076.1"/>
    </source>
</evidence>
<protein>
    <recommendedName>
        <fullName evidence="2">Serine aminopeptidase S33 domain-containing protein</fullName>
    </recommendedName>
</protein>
<feature type="chain" id="PRO_5011553431" description="Serine aminopeptidase S33 domain-containing protein" evidence="1">
    <location>
        <begin position="21"/>
        <end position="391"/>
    </location>
</feature>
<feature type="signal peptide" evidence="1">
    <location>
        <begin position="1"/>
        <end position="20"/>
    </location>
</feature>
<feature type="domain" description="Serine aminopeptidase S33" evidence="2">
    <location>
        <begin position="98"/>
        <end position="359"/>
    </location>
</feature>
<dbReference type="AlphaFoldDB" id="A0A1H6SE28"/>
<dbReference type="RefSeq" id="WP_245745150.1">
    <property type="nucleotide sequence ID" value="NZ_FNZA01000001.1"/>
</dbReference>
<accession>A0A1H6SE28</accession>
<dbReference type="SUPFAM" id="SSF53474">
    <property type="entry name" value="alpha/beta-Hydrolases"/>
    <property type="match status" value="1"/>
</dbReference>
<sequence length="391" mass="40491">MKTSLQMLALLGLLTQSAQAQASLPTNALGGAQAAPSPAAPTARALTLTFGETKSGAELLLPASPRPAPLVLLIQGTGPEDRDGRYVAGGQIVPGSLGALAQSLARQGFAVMRFDKRYAAATFAPATAPAAFQNYAKLTLKDLLSDARTALNVAKAQPGVDGSRVFVYGWSEGSVIAAALAPEAGARGLIVQGPVVDSFAATFAEQFATVGLKYLQPYAKGGEIDLAGVLAAFSGSGSPLAKMQASLLFSLDSTPQQPKLSTVLDTDRNGKIDLEREALPTMRALYPQVLSQSPLYTGAGTLPTLATLAPQLKLPVLILQGENDGNIAASFARQLDAALTKAGSRAHTLKLYPGLGHSLGRAPNITQDTFAPMEAAPMNDMAAWMRAVLGR</sequence>
<evidence type="ECO:0000259" key="2">
    <source>
        <dbReference type="Pfam" id="PF12146"/>
    </source>
</evidence>
<dbReference type="Gene3D" id="3.40.50.1820">
    <property type="entry name" value="alpha/beta hydrolase"/>
    <property type="match status" value="1"/>
</dbReference>
<dbReference type="InterPro" id="IPR053145">
    <property type="entry name" value="AB_hydrolase_Est10"/>
</dbReference>
<keyword evidence="4" id="KW-1185">Reference proteome</keyword>
<dbReference type="STRING" id="856736.SAMN04488058_101239"/>
<gene>
    <name evidence="3" type="ORF">SAMN04488058_101239</name>
</gene>